<organism evidence="2 3">
    <name type="scientific">Coccidioides immitis RMSCC 3703</name>
    <dbReference type="NCBI Taxonomy" id="454286"/>
    <lineage>
        <taxon>Eukaryota</taxon>
        <taxon>Fungi</taxon>
        <taxon>Dikarya</taxon>
        <taxon>Ascomycota</taxon>
        <taxon>Pezizomycotina</taxon>
        <taxon>Eurotiomycetes</taxon>
        <taxon>Eurotiomycetidae</taxon>
        <taxon>Onygenales</taxon>
        <taxon>Onygenaceae</taxon>
        <taxon>Coccidioides</taxon>
    </lineage>
</organism>
<feature type="region of interest" description="Disordered" evidence="1">
    <location>
        <begin position="13"/>
        <end position="41"/>
    </location>
</feature>
<dbReference type="AlphaFoldDB" id="A0A0J8RBR7"/>
<evidence type="ECO:0000313" key="2">
    <source>
        <dbReference type="EMBL" id="KMU81353.1"/>
    </source>
</evidence>
<name>A0A0J8RBR7_COCIT</name>
<evidence type="ECO:0000256" key="1">
    <source>
        <dbReference type="SAM" id="MobiDB-lite"/>
    </source>
</evidence>
<protein>
    <submittedName>
        <fullName evidence="2">Uncharacterized protein</fullName>
    </submittedName>
</protein>
<sequence length="231" mass="25685">MVACVENEYMHHVRPGRDQHGTGSQVLSFEHGSLPSRENRKIEGSRLATEVLGVKNRAENGTRITLYIASTKHHSSQAKMLPRFTVLWAIGLTIIDMVAGSHLATPTKPDDAFVPRFSPFIHEHPPTRVVVRDELDTRQNPTVPPVWGNPREPPPQRPPRLEPNAEVDAVSKRQERLSSISRAGHNHPSGTEGSPAKRSFGLQKRRCLTLQPIPPDCDEVTKGEDSNGHLH</sequence>
<reference evidence="3" key="1">
    <citation type="journal article" date="2010" name="Genome Res.">
        <title>Population genomic sequencing of Coccidioides fungi reveals recent hybridization and transposon control.</title>
        <authorList>
            <person name="Neafsey D.E."/>
            <person name="Barker B.M."/>
            <person name="Sharpton T.J."/>
            <person name="Stajich J.E."/>
            <person name="Park D.J."/>
            <person name="Whiston E."/>
            <person name="Hung C.-Y."/>
            <person name="McMahan C."/>
            <person name="White J."/>
            <person name="Sykes S."/>
            <person name="Heiman D."/>
            <person name="Young S."/>
            <person name="Zeng Q."/>
            <person name="Abouelleil A."/>
            <person name="Aftuck L."/>
            <person name="Bessette D."/>
            <person name="Brown A."/>
            <person name="FitzGerald M."/>
            <person name="Lui A."/>
            <person name="Macdonald J.P."/>
            <person name="Priest M."/>
            <person name="Orbach M.J."/>
            <person name="Galgiani J.N."/>
            <person name="Kirkland T.N."/>
            <person name="Cole G.T."/>
            <person name="Birren B.W."/>
            <person name="Henn M.R."/>
            <person name="Taylor J.W."/>
            <person name="Rounsley S.D."/>
        </authorList>
    </citation>
    <scope>NUCLEOTIDE SEQUENCE [LARGE SCALE GENOMIC DNA]</scope>
    <source>
        <strain evidence="3">RMSCC 3703</strain>
    </source>
</reference>
<evidence type="ECO:0000313" key="3">
    <source>
        <dbReference type="Proteomes" id="UP000054559"/>
    </source>
</evidence>
<feature type="region of interest" description="Disordered" evidence="1">
    <location>
        <begin position="128"/>
        <end position="231"/>
    </location>
</feature>
<dbReference type="Proteomes" id="UP000054559">
    <property type="component" value="Unassembled WGS sequence"/>
</dbReference>
<feature type="compositionally biased region" description="Basic and acidic residues" evidence="1">
    <location>
        <begin position="128"/>
        <end position="137"/>
    </location>
</feature>
<dbReference type="EMBL" id="DS268198">
    <property type="protein sequence ID" value="KMU81353.1"/>
    <property type="molecule type" value="Genomic_DNA"/>
</dbReference>
<proteinExistence type="predicted"/>
<gene>
    <name evidence="2" type="ORF">CISG_08998</name>
</gene>
<accession>A0A0J8RBR7</accession>
<feature type="compositionally biased region" description="Basic and acidic residues" evidence="1">
    <location>
        <begin position="219"/>
        <end position="231"/>
    </location>
</feature>